<dbReference type="EC" id="3.5.2.6" evidence="3"/>
<evidence type="ECO:0000256" key="7">
    <source>
        <dbReference type="SAM" id="MobiDB-lite"/>
    </source>
</evidence>
<evidence type="ECO:0000256" key="5">
    <source>
        <dbReference type="ARBA" id="ARBA00022801"/>
    </source>
</evidence>
<dbReference type="InterPro" id="IPR001460">
    <property type="entry name" value="PCN-bd_Tpept"/>
</dbReference>
<dbReference type="GO" id="GO:0008800">
    <property type="term" value="F:beta-lactamase activity"/>
    <property type="evidence" value="ECO:0007669"/>
    <property type="project" value="UniProtKB-EC"/>
</dbReference>
<evidence type="ECO:0000313" key="10">
    <source>
        <dbReference type="Proteomes" id="UP000886858"/>
    </source>
</evidence>
<dbReference type="GO" id="GO:0046677">
    <property type="term" value="P:response to antibiotic"/>
    <property type="evidence" value="ECO:0007669"/>
    <property type="project" value="UniProtKB-KW"/>
</dbReference>
<proteinExistence type="inferred from homology"/>
<evidence type="ECO:0000256" key="1">
    <source>
        <dbReference type="ARBA" id="ARBA00001526"/>
    </source>
</evidence>
<evidence type="ECO:0000256" key="4">
    <source>
        <dbReference type="ARBA" id="ARBA00022729"/>
    </source>
</evidence>
<dbReference type="PANTHER" id="PTHR30627">
    <property type="entry name" value="PEPTIDOGLYCAN D,D-TRANSPEPTIDASE"/>
    <property type="match status" value="1"/>
</dbReference>
<reference evidence="9" key="1">
    <citation type="journal article" date="2021" name="PeerJ">
        <title>Extensive microbial diversity within the chicken gut microbiome revealed by metagenomics and culture.</title>
        <authorList>
            <person name="Gilroy R."/>
            <person name="Ravi A."/>
            <person name="Getino M."/>
            <person name="Pursley I."/>
            <person name="Horton D.L."/>
            <person name="Alikhan N.F."/>
            <person name="Baker D."/>
            <person name="Gharbi K."/>
            <person name="Hall N."/>
            <person name="Watson M."/>
            <person name="Adriaenssens E.M."/>
            <person name="Foster-Nyarko E."/>
            <person name="Jarju S."/>
            <person name="Secka A."/>
            <person name="Antonio M."/>
            <person name="Oren A."/>
            <person name="Chaudhuri R.R."/>
            <person name="La Ragione R."/>
            <person name="Hildebrand F."/>
            <person name="Pallen M.J."/>
        </authorList>
    </citation>
    <scope>NUCLEOTIDE SEQUENCE</scope>
    <source>
        <strain evidence="9">CHK179-7159</strain>
    </source>
</reference>
<feature type="compositionally biased region" description="Basic and acidic residues" evidence="7">
    <location>
        <begin position="20"/>
        <end position="34"/>
    </location>
</feature>
<dbReference type="InterPro" id="IPR050515">
    <property type="entry name" value="Beta-lactam/transpept"/>
</dbReference>
<keyword evidence="4" id="KW-0732">Signal</keyword>
<protein>
    <recommendedName>
        <fullName evidence="3">beta-lactamase</fullName>
        <ecNumber evidence="3">3.5.2.6</ecNumber>
    </recommendedName>
</protein>
<dbReference type="AlphaFoldDB" id="A0A9D2IAP9"/>
<reference evidence="9" key="2">
    <citation type="submission" date="2021-04" db="EMBL/GenBank/DDBJ databases">
        <authorList>
            <person name="Gilroy R."/>
        </authorList>
    </citation>
    <scope>NUCLEOTIDE SEQUENCE</scope>
    <source>
        <strain evidence="9">CHK179-7159</strain>
    </source>
</reference>
<dbReference type="GO" id="GO:0071555">
    <property type="term" value="P:cell wall organization"/>
    <property type="evidence" value="ECO:0007669"/>
    <property type="project" value="TreeGrafter"/>
</dbReference>
<keyword evidence="5" id="KW-0378">Hydrolase</keyword>
<dbReference type="Proteomes" id="UP000886858">
    <property type="component" value="Unassembled WGS sequence"/>
</dbReference>
<feature type="compositionally biased region" description="Polar residues" evidence="7">
    <location>
        <begin position="1"/>
        <end position="13"/>
    </location>
</feature>
<dbReference type="GO" id="GO:0008658">
    <property type="term" value="F:penicillin binding"/>
    <property type="evidence" value="ECO:0007669"/>
    <property type="project" value="InterPro"/>
</dbReference>
<evidence type="ECO:0000256" key="6">
    <source>
        <dbReference type="ARBA" id="ARBA00023251"/>
    </source>
</evidence>
<dbReference type="Gene3D" id="3.40.710.10">
    <property type="entry name" value="DD-peptidase/beta-lactamase superfamily"/>
    <property type="match status" value="1"/>
</dbReference>
<evidence type="ECO:0000256" key="3">
    <source>
        <dbReference type="ARBA" id="ARBA00012865"/>
    </source>
</evidence>
<dbReference type="PANTHER" id="PTHR30627:SF6">
    <property type="entry name" value="BETA-LACTAMASE YBXI-RELATED"/>
    <property type="match status" value="1"/>
</dbReference>
<dbReference type="InterPro" id="IPR012338">
    <property type="entry name" value="Beta-lactam/transpept-like"/>
</dbReference>
<name>A0A9D2IAP9_9FIRM</name>
<evidence type="ECO:0000256" key="2">
    <source>
        <dbReference type="ARBA" id="ARBA00007898"/>
    </source>
</evidence>
<gene>
    <name evidence="9" type="ORF">H9717_17030</name>
</gene>
<dbReference type="GO" id="GO:0005886">
    <property type="term" value="C:plasma membrane"/>
    <property type="evidence" value="ECO:0007669"/>
    <property type="project" value="TreeGrafter"/>
</dbReference>
<feature type="domain" description="Penicillin-binding protein transpeptidase" evidence="8">
    <location>
        <begin position="51"/>
        <end position="268"/>
    </location>
</feature>
<dbReference type="SUPFAM" id="SSF56601">
    <property type="entry name" value="beta-lactamase/transpeptidase-like"/>
    <property type="match status" value="1"/>
</dbReference>
<evidence type="ECO:0000259" key="8">
    <source>
        <dbReference type="Pfam" id="PF00905"/>
    </source>
</evidence>
<feature type="region of interest" description="Disordered" evidence="7">
    <location>
        <begin position="1"/>
        <end position="34"/>
    </location>
</feature>
<organism evidence="9 10">
    <name type="scientific">Candidatus Eisenbergiella merdipullorum</name>
    <dbReference type="NCBI Taxonomy" id="2838553"/>
    <lineage>
        <taxon>Bacteria</taxon>
        <taxon>Bacillati</taxon>
        <taxon>Bacillota</taxon>
        <taxon>Clostridia</taxon>
        <taxon>Lachnospirales</taxon>
        <taxon>Lachnospiraceae</taxon>
        <taxon>Eisenbergiella</taxon>
    </lineage>
</organism>
<comment type="similarity">
    <text evidence="2">Belongs to the class-D beta-lactamase family.</text>
</comment>
<dbReference type="EMBL" id="DWYY01000204">
    <property type="protein sequence ID" value="HJA94793.1"/>
    <property type="molecule type" value="Genomic_DNA"/>
</dbReference>
<comment type="caution">
    <text evidence="9">The sequence shown here is derived from an EMBL/GenBank/DDBJ whole genome shotgun (WGS) entry which is preliminary data.</text>
</comment>
<keyword evidence="6" id="KW-0046">Antibiotic resistance</keyword>
<comment type="catalytic activity">
    <reaction evidence="1">
        <text>a beta-lactam + H2O = a substituted beta-amino acid</text>
        <dbReference type="Rhea" id="RHEA:20401"/>
        <dbReference type="ChEBI" id="CHEBI:15377"/>
        <dbReference type="ChEBI" id="CHEBI:35627"/>
        <dbReference type="ChEBI" id="CHEBI:140347"/>
        <dbReference type="EC" id="3.5.2.6"/>
    </reaction>
</comment>
<dbReference type="Pfam" id="PF00905">
    <property type="entry name" value="Transpeptidase"/>
    <property type="match status" value="1"/>
</dbReference>
<sequence>ESAGEPQTGQETAVSGPAERLTERAKKSLEEKRQPQIMETDWSEYFQGLNGTAVLYDAEENRYLVYNPELAETRRSPCSTFKIISSLLALENGVIDPENSVRKWSGEYFWNGEWNRDIGFEDAFHASCVWYFRQVVDDIGKERMQEGLDALRYGNCDISDWEGSLNTNNSNRALTGFWIESSLKISPREQTEVMERIFGEDGYASAATGERLKQVMLLQEEDGLSIYGKTGMGKASGVTVDAWYTGFAETPEGNRYFCVWLGQTDGAEVTSVKAREIAVRMINDHWRME</sequence>
<feature type="non-terminal residue" evidence="9">
    <location>
        <position position="1"/>
    </location>
</feature>
<accession>A0A9D2IAP9</accession>
<evidence type="ECO:0000313" key="9">
    <source>
        <dbReference type="EMBL" id="HJA94793.1"/>
    </source>
</evidence>